<dbReference type="InterPro" id="IPR017871">
    <property type="entry name" value="ABC_transporter-like_CS"/>
</dbReference>
<evidence type="ECO:0000256" key="1">
    <source>
        <dbReference type="ARBA" id="ARBA00004651"/>
    </source>
</evidence>
<evidence type="ECO:0000256" key="6">
    <source>
        <dbReference type="ARBA" id="ARBA00023136"/>
    </source>
</evidence>
<feature type="transmembrane region" description="Helical" evidence="8">
    <location>
        <begin position="198"/>
        <end position="215"/>
    </location>
</feature>
<evidence type="ECO:0000256" key="8">
    <source>
        <dbReference type="SAM" id="Phobius"/>
    </source>
</evidence>
<feature type="transmembrane region" description="Helical" evidence="8">
    <location>
        <begin position="116"/>
        <end position="136"/>
    </location>
</feature>
<dbReference type="CDD" id="cd18547">
    <property type="entry name" value="ABC_6TM_Tm288_like"/>
    <property type="match status" value="1"/>
</dbReference>
<dbReference type="Pfam" id="PF00664">
    <property type="entry name" value="ABC_membrane"/>
    <property type="match status" value="1"/>
</dbReference>
<keyword evidence="5 8" id="KW-1133">Transmembrane helix</keyword>
<dbReference type="InterPro" id="IPR011527">
    <property type="entry name" value="ABC1_TM_dom"/>
</dbReference>
<feature type="transmembrane region" description="Helical" evidence="8">
    <location>
        <begin position="36"/>
        <end position="55"/>
    </location>
</feature>
<dbReference type="SMART" id="SM00382">
    <property type="entry name" value="AAA"/>
    <property type="match status" value="1"/>
</dbReference>
<feature type="domain" description="ABC transmembrane type-1" evidence="10">
    <location>
        <begin position="39"/>
        <end position="362"/>
    </location>
</feature>
<evidence type="ECO:0000313" key="11">
    <source>
        <dbReference type="EMBL" id="MBW9109965.1"/>
    </source>
</evidence>
<sequence>MPIGRGPMGQAMGGEKARNFGPSAKRLLAMLRPDRLLLFVVLVFSILSVTLSVIGPKLLGEGTNVVFAGFISLQVPAGMTKQQVIDQLVASGNEDQANMIAAMDFVPGAGVDFDQLARILTLVLIVYVFSSLFGWLQARILNGVVQRGMHRLRLQVEDKVHRLPLSYFDRVQRGELLSRVTNDVDNIGQTMQQTLSQVVISLLTVIGVLTMMFLISPLLAVIALVTIPLTIFITVLVAKRSQKLFVQQWKTTGVLNARVEETFSGHSVVKVFGHQKEVEADFRAENEELYRSSFGAQFLSGVIMPAMMFVGNLVYVAIAVVGGLQVAAGLMSIGDVQAFIQYSRQFTQPLSQLGSMANLLQSGVASAERVFELLDEEDQTPDDAPADTAPESASRLEFEDVSFRYVADKPLIDSLTLAARPGSTVAIVGPTGAGKTTLVNLIMRFYDVDSGRITLDGIDTRRMTRDDLRARTGMVLQDTWLFAGTIRENIAYGRPDASDEEIVSAARAAYVDRFVHALPDGYDTMLDDEATNLSVGERQLITIARAFLADPRILILDEATSSVDTRTELLIQRAMSRLREDRTAFVIAHRLSTIRDADLILVMEDGTIVEQGSHGELLAQKGAYWRLYNAQFEGAAEEDEPADVPTAPQSPPPTTAQIVVDALAESEDAVE</sequence>
<feature type="region of interest" description="Disordered" evidence="7">
    <location>
        <begin position="635"/>
        <end position="655"/>
    </location>
</feature>
<dbReference type="InterPro" id="IPR027417">
    <property type="entry name" value="P-loop_NTPase"/>
</dbReference>
<dbReference type="SUPFAM" id="SSF90123">
    <property type="entry name" value="ABC transporter transmembrane region"/>
    <property type="match status" value="1"/>
</dbReference>
<organism evidence="11 12">
    <name type="scientific">Microbacterium ureisolvens</name>
    <dbReference type="NCBI Taxonomy" id="2781186"/>
    <lineage>
        <taxon>Bacteria</taxon>
        <taxon>Bacillati</taxon>
        <taxon>Actinomycetota</taxon>
        <taxon>Actinomycetes</taxon>
        <taxon>Micrococcales</taxon>
        <taxon>Microbacteriaceae</taxon>
        <taxon>Microbacterium</taxon>
    </lineage>
</organism>
<dbReference type="PROSITE" id="PS50893">
    <property type="entry name" value="ABC_TRANSPORTER_2"/>
    <property type="match status" value="1"/>
</dbReference>
<protein>
    <submittedName>
        <fullName evidence="11">ABC transporter ATP-binding protein</fullName>
    </submittedName>
</protein>
<name>A0ABS7HZM3_9MICO</name>
<keyword evidence="4 11" id="KW-0067">ATP-binding</keyword>
<dbReference type="Proteomes" id="UP000777440">
    <property type="component" value="Unassembled WGS sequence"/>
</dbReference>
<accession>A0ABS7HZM3</accession>
<keyword evidence="12" id="KW-1185">Reference proteome</keyword>
<dbReference type="InterPro" id="IPR036640">
    <property type="entry name" value="ABC1_TM_sf"/>
</dbReference>
<dbReference type="InterPro" id="IPR039421">
    <property type="entry name" value="Type_1_exporter"/>
</dbReference>
<evidence type="ECO:0000259" key="10">
    <source>
        <dbReference type="PROSITE" id="PS50929"/>
    </source>
</evidence>
<dbReference type="PANTHER" id="PTHR43394">
    <property type="entry name" value="ATP-DEPENDENT PERMEASE MDL1, MITOCHONDRIAL"/>
    <property type="match status" value="1"/>
</dbReference>
<dbReference type="CDD" id="cd03254">
    <property type="entry name" value="ABCC_Glucan_exporter_like"/>
    <property type="match status" value="1"/>
</dbReference>
<keyword evidence="6 8" id="KW-0472">Membrane</keyword>
<feature type="transmembrane region" description="Helical" evidence="8">
    <location>
        <begin position="221"/>
        <end position="238"/>
    </location>
</feature>
<gene>
    <name evidence="11" type="ORF">JNB61_09290</name>
</gene>
<keyword evidence="3" id="KW-0547">Nucleotide-binding</keyword>
<dbReference type="InterPro" id="IPR003439">
    <property type="entry name" value="ABC_transporter-like_ATP-bd"/>
</dbReference>
<evidence type="ECO:0000256" key="7">
    <source>
        <dbReference type="SAM" id="MobiDB-lite"/>
    </source>
</evidence>
<comment type="caution">
    <text evidence="11">The sequence shown here is derived from an EMBL/GenBank/DDBJ whole genome shotgun (WGS) entry which is preliminary data.</text>
</comment>
<dbReference type="InterPro" id="IPR003593">
    <property type="entry name" value="AAA+_ATPase"/>
</dbReference>
<dbReference type="GO" id="GO:0005524">
    <property type="term" value="F:ATP binding"/>
    <property type="evidence" value="ECO:0007669"/>
    <property type="project" value="UniProtKB-KW"/>
</dbReference>
<dbReference type="EMBL" id="JAEUAX010000004">
    <property type="protein sequence ID" value="MBW9109965.1"/>
    <property type="molecule type" value="Genomic_DNA"/>
</dbReference>
<dbReference type="SUPFAM" id="SSF52540">
    <property type="entry name" value="P-loop containing nucleoside triphosphate hydrolases"/>
    <property type="match status" value="1"/>
</dbReference>
<feature type="domain" description="ABC transporter" evidence="9">
    <location>
        <begin position="396"/>
        <end position="630"/>
    </location>
</feature>
<keyword evidence="2 8" id="KW-0812">Transmembrane</keyword>
<evidence type="ECO:0000259" key="9">
    <source>
        <dbReference type="PROSITE" id="PS50893"/>
    </source>
</evidence>
<evidence type="ECO:0000256" key="3">
    <source>
        <dbReference type="ARBA" id="ARBA00022741"/>
    </source>
</evidence>
<dbReference type="PROSITE" id="PS50929">
    <property type="entry name" value="ABC_TM1F"/>
    <property type="match status" value="1"/>
</dbReference>
<evidence type="ECO:0000313" key="12">
    <source>
        <dbReference type="Proteomes" id="UP000777440"/>
    </source>
</evidence>
<proteinExistence type="predicted"/>
<dbReference type="Gene3D" id="3.40.50.300">
    <property type="entry name" value="P-loop containing nucleotide triphosphate hydrolases"/>
    <property type="match status" value="1"/>
</dbReference>
<evidence type="ECO:0000256" key="2">
    <source>
        <dbReference type="ARBA" id="ARBA00022692"/>
    </source>
</evidence>
<evidence type="ECO:0000256" key="5">
    <source>
        <dbReference type="ARBA" id="ARBA00022989"/>
    </source>
</evidence>
<reference evidence="11 12" key="1">
    <citation type="journal article" date="2021" name="MBio">
        <title>Poor Competitiveness of Bradyrhizobium in Pigeon Pea Root Colonization in Indian Soils.</title>
        <authorList>
            <person name="Chalasani D."/>
            <person name="Basu A."/>
            <person name="Pullabhotla S.V.S.R.N."/>
            <person name="Jorrin B."/>
            <person name="Neal A.L."/>
            <person name="Poole P.S."/>
            <person name="Podile A.R."/>
            <person name="Tkacz A."/>
        </authorList>
    </citation>
    <scope>NUCLEOTIDE SEQUENCE [LARGE SCALE GENOMIC DNA]</scope>
    <source>
        <strain evidence="11 12">HU12</strain>
    </source>
</reference>
<dbReference type="Pfam" id="PF00005">
    <property type="entry name" value="ABC_tran"/>
    <property type="match status" value="1"/>
</dbReference>
<evidence type="ECO:0000256" key="4">
    <source>
        <dbReference type="ARBA" id="ARBA00022840"/>
    </source>
</evidence>
<comment type="subcellular location">
    <subcellularLocation>
        <location evidence="1">Cell membrane</location>
        <topology evidence="1">Multi-pass membrane protein</topology>
    </subcellularLocation>
</comment>
<dbReference type="PANTHER" id="PTHR43394:SF1">
    <property type="entry name" value="ATP-BINDING CASSETTE SUB-FAMILY B MEMBER 10, MITOCHONDRIAL"/>
    <property type="match status" value="1"/>
</dbReference>
<dbReference type="PROSITE" id="PS00211">
    <property type="entry name" value="ABC_TRANSPORTER_1"/>
    <property type="match status" value="1"/>
</dbReference>
<dbReference type="Gene3D" id="1.20.1560.10">
    <property type="entry name" value="ABC transporter type 1, transmembrane domain"/>
    <property type="match status" value="1"/>
</dbReference>